<comment type="function">
    <text evidence="2">Involved in the cellular defense against the biological effects of O6-methylguanine (O6-MeG) and O4-methylthymine (O4-MeT) in DNA. Repairs the methylated nucleobase in DNA by stoichiometrically transferring the methyl group to a cysteine residue in the enzyme. This is a suicide reaction: the enzyme is irreversibly inactivated.</text>
</comment>
<comment type="catalytic activity">
    <reaction evidence="1">
        <text>a 4-O-methyl-thymidine in DNA + L-cysteinyl-[protein] = a thymidine in DNA + S-methyl-L-cysteinyl-[protein]</text>
        <dbReference type="Rhea" id="RHEA:53428"/>
        <dbReference type="Rhea" id="RHEA-COMP:10131"/>
        <dbReference type="Rhea" id="RHEA-COMP:10132"/>
        <dbReference type="Rhea" id="RHEA-COMP:13555"/>
        <dbReference type="Rhea" id="RHEA-COMP:13556"/>
        <dbReference type="ChEBI" id="CHEBI:29950"/>
        <dbReference type="ChEBI" id="CHEBI:82612"/>
        <dbReference type="ChEBI" id="CHEBI:137386"/>
        <dbReference type="ChEBI" id="CHEBI:137387"/>
        <dbReference type="EC" id="2.1.1.63"/>
    </reaction>
</comment>
<dbReference type="InterPro" id="IPR001497">
    <property type="entry name" value="MethylDNA_cys_MeTrfase_AS"/>
</dbReference>
<dbReference type="PANTHER" id="PTHR46460:SF1">
    <property type="entry name" value="METHYLATED-DNA--PROTEIN-CYSTEINE METHYLTRANSFERASE"/>
    <property type="match status" value="1"/>
</dbReference>
<protein>
    <recommendedName>
        <fullName evidence="5">Methylated-DNA--protein-cysteine methyltransferase</fullName>
        <ecNumber evidence="4">2.1.1.63</ecNumber>
    </recommendedName>
</protein>
<dbReference type="GO" id="GO:0032259">
    <property type="term" value="P:methylation"/>
    <property type="evidence" value="ECO:0007669"/>
    <property type="project" value="UniProtKB-KW"/>
</dbReference>
<gene>
    <name evidence="13" type="ORF">CF15_05565</name>
</gene>
<comment type="catalytic activity">
    <reaction evidence="10">
        <text>a 6-O-methyl-2'-deoxyguanosine in DNA + L-cysteinyl-[protein] = S-methyl-L-cysteinyl-[protein] + a 2'-deoxyguanosine in DNA</text>
        <dbReference type="Rhea" id="RHEA:24000"/>
        <dbReference type="Rhea" id="RHEA-COMP:10131"/>
        <dbReference type="Rhea" id="RHEA-COMP:10132"/>
        <dbReference type="Rhea" id="RHEA-COMP:11367"/>
        <dbReference type="Rhea" id="RHEA-COMP:11368"/>
        <dbReference type="ChEBI" id="CHEBI:29950"/>
        <dbReference type="ChEBI" id="CHEBI:82612"/>
        <dbReference type="ChEBI" id="CHEBI:85445"/>
        <dbReference type="ChEBI" id="CHEBI:85448"/>
        <dbReference type="EC" id="2.1.1.63"/>
    </reaction>
</comment>
<dbReference type="InterPro" id="IPR014048">
    <property type="entry name" value="MethylDNA_cys_MeTrfase_DNA-bd"/>
</dbReference>
<evidence type="ECO:0000313" key="13">
    <source>
        <dbReference type="EMBL" id="KSW12223.1"/>
    </source>
</evidence>
<accession>A0A0V8RVY9</accession>
<comment type="caution">
    <text evidence="13">The sequence shown here is derived from an EMBL/GenBank/DDBJ whole genome shotgun (WGS) entry which is preliminary data.</text>
</comment>
<dbReference type="GO" id="GO:0006281">
    <property type="term" value="P:DNA repair"/>
    <property type="evidence" value="ECO:0007669"/>
    <property type="project" value="UniProtKB-KW"/>
</dbReference>
<evidence type="ECO:0000256" key="8">
    <source>
        <dbReference type="ARBA" id="ARBA00022763"/>
    </source>
</evidence>
<evidence type="ECO:0000256" key="7">
    <source>
        <dbReference type="ARBA" id="ARBA00022679"/>
    </source>
</evidence>
<dbReference type="AlphaFoldDB" id="A0A0V8RVY9"/>
<dbReference type="InterPro" id="IPR036388">
    <property type="entry name" value="WH-like_DNA-bd_sf"/>
</dbReference>
<evidence type="ECO:0000256" key="9">
    <source>
        <dbReference type="ARBA" id="ARBA00023204"/>
    </source>
</evidence>
<dbReference type="Proteomes" id="UP000053352">
    <property type="component" value="Unassembled WGS sequence"/>
</dbReference>
<dbReference type="CDD" id="cd06445">
    <property type="entry name" value="ATase"/>
    <property type="match status" value="1"/>
</dbReference>
<dbReference type="GO" id="GO:0003908">
    <property type="term" value="F:methylated-DNA-[protein]-cysteine S-methyltransferase activity"/>
    <property type="evidence" value="ECO:0007669"/>
    <property type="project" value="UniProtKB-EC"/>
</dbReference>
<keyword evidence="8" id="KW-0227">DNA damage</keyword>
<dbReference type="RefSeq" id="WP_058370903.1">
    <property type="nucleotide sequence ID" value="NZ_LNTB01000001.1"/>
</dbReference>
<evidence type="ECO:0000256" key="4">
    <source>
        <dbReference type="ARBA" id="ARBA00011918"/>
    </source>
</evidence>
<keyword evidence="11" id="KW-0472">Membrane</keyword>
<evidence type="ECO:0000256" key="3">
    <source>
        <dbReference type="ARBA" id="ARBA00008711"/>
    </source>
</evidence>
<dbReference type="InterPro" id="IPR036217">
    <property type="entry name" value="MethylDNA_cys_MeTrfase_DNAb"/>
</dbReference>
<keyword evidence="14" id="KW-1185">Reference proteome</keyword>
<evidence type="ECO:0000256" key="1">
    <source>
        <dbReference type="ARBA" id="ARBA00001286"/>
    </source>
</evidence>
<dbReference type="Pfam" id="PF01035">
    <property type="entry name" value="DNA_binding_1"/>
    <property type="match status" value="1"/>
</dbReference>
<organism evidence="13 14">
    <name type="scientific">Pyrodictium occultum</name>
    <dbReference type="NCBI Taxonomy" id="2309"/>
    <lineage>
        <taxon>Archaea</taxon>
        <taxon>Thermoproteota</taxon>
        <taxon>Thermoprotei</taxon>
        <taxon>Desulfurococcales</taxon>
        <taxon>Pyrodictiaceae</taxon>
        <taxon>Pyrodictium</taxon>
    </lineage>
</organism>
<reference evidence="13 14" key="1">
    <citation type="submission" date="2015-11" db="EMBL/GenBank/DDBJ databases">
        <title>Genome sequence of Pyrodictium occultum PL-19, a marine hyperthermophilic archaeon isolated from Volcano, Italy.</title>
        <authorList>
            <person name="Utturkar S."/>
            <person name="Huber H."/>
            <person name="Leptihn S."/>
            <person name="Brown S."/>
            <person name="Stetter K.O."/>
            <person name="Podar M."/>
        </authorList>
    </citation>
    <scope>NUCLEOTIDE SEQUENCE [LARGE SCALE GENOMIC DNA]</scope>
    <source>
        <strain evidence="13 14">PL-19</strain>
    </source>
</reference>
<evidence type="ECO:0000313" key="14">
    <source>
        <dbReference type="Proteomes" id="UP000053352"/>
    </source>
</evidence>
<sequence length="120" mass="13446">MSWRDPTTRRDISYLLLTIVPPGYTITYNALAQLLGTSPRAVGAYMRANRDLIVVPCHRVVAKRRLGGFSKGINFKKKLLKIEGALDGKARPRNVIDSPSEFWQVAEKHGRGIEVDLDDP</sequence>
<evidence type="ECO:0000256" key="6">
    <source>
        <dbReference type="ARBA" id="ARBA00022603"/>
    </source>
</evidence>
<evidence type="ECO:0000256" key="10">
    <source>
        <dbReference type="ARBA" id="ARBA00049348"/>
    </source>
</evidence>
<dbReference type="NCBIfam" id="TIGR00589">
    <property type="entry name" value="ogt"/>
    <property type="match status" value="1"/>
</dbReference>
<keyword evidence="11" id="KW-1133">Transmembrane helix</keyword>
<dbReference type="SUPFAM" id="SSF46767">
    <property type="entry name" value="Methylated DNA-protein cysteine methyltransferase, C-terminal domain"/>
    <property type="match status" value="1"/>
</dbReference>
<proteinExistence type="inferred from homology"/>
<keyword evidence="9" id="KW-0234">DNA repair</keyword>
<keyword evidence="7 13" id="KW-0808">Transferase</keyword>
<dbReference type="STRING" id="2309.CF15_05565"/>
<evidence type="ECO:0000256" key="11">
    <source>
        <dbReference type="SAM" id="Phobius"/>
    </source>
</evidence>
<dbReference type="PROSITE" id="PS00374">
    <property type="entry name" value="MGMT"/>
    <property type="match status" value="1"/>
</dbReference>
<dbReference type="EMBL" id="LNTB01000001">
    <property type="protein sequence ID" value="KSW12223.1"/>
    <property type="molecule type" value="Genomic_DNA"/>
</dbReference>
<evidence type="ECO:0000256" key="5">
    <source>
        <dbReference type="ARBA" id="ARBA00015377"/>
    </source>
</evidence>
<dbReference type="PANTHER" id="PTHR46460">
    <property type="entry name" value="METHYLATED-DNA--PROTEIN-CYSTEINE METHYLTRANSFERASE"/>
    <property type="match status" value="1"/>
</dbReference>
<keyword evidence="11" id="KW-0812">Transmembrane</keyword>
<feature type="domain" description="Methylated-DNA-[protein]-cysteine S-methyltransferase DNA binding" evidence="12">
    <location>
        <begin position="16"/>
        <end position="85"/>
    </location>
</feature>
<feature type="transmembrane region" description="Helical" evidence="11">
    <location>
        <begin position="12"/>
        <end position="31"/>
    </location>
</feature>
<comment type="similarity">
    <text evidence="3">Belongs to the MGMT family.</text>
</comment>
<name>A0A0V8RVY9_PYROC</name>
<dbReference type="Gene3D" id="1.10.10.10">
    <property type="entry name" value="Winged helix-like DNA-binding domain superfamily/Winged helix DNA-binding domain"/>
    <property type="match status" value="1"/>
</dbReference>
<dbReference type="OrthoDB" id="372118at2157"/>
<evidence type="ECO:0000256" key="2">
    <source>
        <dbReference type="ARBA" id="ARBA00003317"/>
    </source>
</evidence>
<keyword evidence="6 13" id="KW-0489">Methyltransferase</keyword>
<dbReference type="EC" id="2.1.1.63" evidence="4"/>
<evidence type="ECO:0000259" key="12">
    <source>
        <dbReference type="Pfam" id="PF01035"/>
    </source>
</evidence>